<dbReference type="InterPro" id="IPR006224">
    <property type="entry name" value="PsdUridine_synth_RluA-like_CS"/>
</dbReference>
<evidence type="ECO:0000259" key="5">
    <source>
        <dbReference type="Pfam" id="PF00849"/>
    </source>
</evidence>
<dbReference type="EMBL" id="BAYM01000077">
    <property type="protein sequence ID" value="GAN36384.1"/>
    <property type="molecule type" value="Genomic_DNA"/>
</dbReference>
<accession>A0A0C9PWB9</accession>
<dbReference type="InterPro" id="IPR006225">
    <property type="entry name" value="PsdUridine_synth_RluC/D"/>
</dbReference>
<dbReference type="Pfam" id="PF00849">
    <property type="entry name" value="PseudoU_synth_2"/>
    <property type="match status" value="1"/>
</dbReference>
<comment type="similarity">
    <text evidence="2 4">Belongs to the pseudouridine synthase RluA family.</text>
</comment>
<dbReference type="Proteomes" id="UP000032552">
    <property type="component" value="Unassembled WGS sequence"/>
</dbReference>
<feature type="active site" evidence="3">
    <location>
        <position position="133"/>
    </location>
</feature>
<dbReference type="Gene3D" id="3.30.2350.10">
    <property type="entry name" value="Pseudouridine synthase"/>
    <property type="match status" value="1"/>
</dbReference>
<evidence type="ECO:0000256" key="2">
    <source>
        <dbReference type="ARBA" id="ARBA00010876"/>
    </source>
</evidence>
<dbReference type="AlphaFoldDB" id="A0A0C9PWB9"/>
<name>A0A0C9PWB9_LACPA</name>
<dbReference type="InterPro" id="IPR020103">
    <property type="entry name" value="PsdUridine_synth_cat_dom_sf"/>
</dbReference>
<keyword evidence="4" id="KW-0413">Isomerase</keyword>
<dbReference type="NCBIfam" id="TIGR00005">
    <property type="entry name" value="rluA_subfam"/>
    <property type="match status" value="1"/>
</dbReference>
<comment type="caution">
    <text evidence="6">The sequence shown here is derived from an EMBL/GenBank/DDBJ whole genome shotgun (WGS) entry which is preliminary data.</text>
</comment>
<dbReference type="GO" id="GO:0009982">
    <property type="term" value="F:pseudouridine synthase activity"/>
    <property type="evidence" value="ECO:0007669"/>
    <property type="project" value="InterPro"/>
</dbReference>
<organism evidence="6 7">
    <name type="scientific">Lacticaseibacillus paracasei NRIC 0644</name>
    <dbReference type="NCBI Taxonomy" id="1435038"/>
    <lineage>
        <taxon>Bacteria</taxon>
        <taxon>Bacillati</taxon>
        <taxon>Bacillota</taxon>
        <taxon>Bacilli</taxon>
        <taxon>Lactobacillales</taxon>
        <taxon>Lactobacillaceae</taxon>
        <taxon>Lacticaseibacillus</taxon>
    </lineage>
</organism>
<sequence length="300" mass="33501">MRFEWQYEGPPLKLAAFLKQQGFSRAQLKKLRYQGGFVFVNKRQRHTAYPVRSGDRILVQTAPEHAADSVVPYSHDLAISYEDDDYLIVNKPAGVASIPAVGRQNNSMANMVKAYLIKTKAESQAVHVVTRLDRDTSGLMVFAKHGLAHSLLDQQLHSQDFVKQYVAIVTAQTPLATHGWIVLPIGVSDGFYMRRVVTDTGKASVTEYRTLDQNTAGAMMLVTLHTGRTHQIRVHFAAIGHALYGDGLYSPDTHGFNRQALHCAHLRFWQPLKHKLIDLHAPLPADMATLAAKLKLSQQD</sequence>
<dbReference type="PROSITE" id="PS01129">
    <property type="entry name" value="PSI_RLU"/>
    <property type="match status" value="1"/>
</dbReference>
<dbReference type="SUPFAM" id="SSF55120">
    <property type="entry name" value="Pseudouridine synthase"/>
    <property type="match status" value="1"/>
</dbReference>
<evidence type="ECO:0000256" key="1">
    <source>
        <dbReference type="ARBA" id="ARBA00000073"/>
    </source>
</evidence>
<feature type="domain" description="Pseudouridine synthase RsuA/RluA-like" evidence="5">
    <location>
        <begin position="85"/>
        <end position="238"/>
    </location>
</feature>
<comment type="function">
    <text evidence="4">Responsible for synthesis of pseudouridine from uracil.</text>
</comment>
<dbReference type="GeneID" id="57089552"/>
<dbReference type="InterPro" id="IPR050188">
    <property type="entry name" value="RluA_PseudoU_synthase"/>
</dbReference>
<reference evidence="7" key="1">
    <citation type="submission" date="2014-05" db="EMBL/GenBank/DDBJ databases">
        <title>Whole genome sequencing of Lactobacillus casei NRIC0644.</title>
        <authorList>
            <person name="Atarashi H."/>
            <person name="Yoshida Y."/>
            <person name="Fujimura S."/>
            <person name="Tanaka N."/>
            <person name="Shiwa Y."/>
            <person name="Yoshikawa H."/>
            <person name="Okada S."/>
            <person name="Nakagawa J."/>
        </authorList>
    </citation>
    <scope>NUCLEOTIDE SEQUENCE [LARGE SCALE GENOMIC DNA]</scope>
    <source>
        <strain evidence="7">NRIC0644</strain>
    </source>
</reference>
<evidence type="ECO:0000313" key="7">
    <source>
        <dbReference type="Proteomes" id="UP000032552"/>
    </source>
</evidence>
<dbReference type="GO" id="GO:0003723">
    <property type="term" value="F:RNA binding"/>
    <property type="evidence" value="ECO:0007669"/>
    <property type="project" value="InterPro"/>
</dbReference>
<dbReference type="PANTHER" id="PTHR21600:SF35">
    <property type="entry name" value="PSEUDOURIDINE SYNTHASE"/>
    <property type="match status" value="1"/>
</dbReference>
<dbReference type="GO" id="GO:0000455">
    <property type="term" value="P:enzyme-directed rRNA pseudouridine synthesis"/>
    <property type="evidence" value="ECO:0007669"/>
    <property type="project" value="TreeGrafter"/>
</dbReference>
<evidence type="ECO:0000313" key="6">
    <source>
        <dbReference type="EMBL" id="GAN36384.1"/>
    </source>
</evidence>
<dbReference type="PANTHER" id="PTHR21600">
    <property type="entry name" value="MITOCHONDRIAL RNA PSEUDOURIDINE SYNTHASE"/>
    <property type="match status" value="1"/>
</dbReference>
<evidence type="ECO:0000256" key="3">
    <source>
        <dbReference type="PIRSR" id="PIRSR606225-1"/>
    </source>
</evidence>
<proteinExistence type="inferred from homology"/>
<protein>
    <recommendedName>
        <fullName evidence="4">Pseudouridine synthase</fullName>
        <ecNumber evidence="4">5.4.99.-</ecNumber>
    </recommendedName>
</protein>
<dbReference type="EC" id="5.4.99.-" evidence="4"/>
<dbReference type="InterPro" id="IPR006145">
    <property type="entry name" value="PsdUridine_synth_RsuA/RluA"/>
</dbReference>
<evidence type="ECO:0000256" key="4">
    <source>
        <dbReference type="RuleBase" id="RU362028"/>
    </source>
</evidence>
<comment type="catalytic activity">
    <reaction evidence="1 4">
        <text>a uridine in RNA = a pseudouridine in RNA</text>
        <dbReference type="Rhea" id="RHEA:48348"/>
        <dbReference type="Rhea" id="RHEA-COMP:12068"/>
        <dbReference type="Rhea" id="RHEA-COMP:12069"/>
        <dbReference type="ChEBI" id="CHEBI:65314"/>
        <dbReference type="ChEBI" id="CHEBI:65315"/>
    </reaction>
</comment>
<dbReference type="CDD" id="cd02869">
    <property type="entry name" value="PseudoU_synth_RluA_like"/>
    <property type="match status" value="1"/>
</dbReference>
<dbReference type="RefSeq" id="WP_003564147.1">
    <property type="nucleotide sequence ID" value="NZ_BAYM01000077.1"/>
</dbReference>
<gene>
    <name evidence="6" type="ORF">LC0644_0973</name>
</gene>
<dbReference type="GO" id="GO:0140098">
    <property type="term" value="F:catalytic activity, acting on RNA"/>
    <property type="evidence" value="ECO:0007669"/>
    <property type="project" value="UniProtKB-ARBA"/>
</dbReference>